<evidence type="ECO:0000256" key="3">
    <source>
        <dbReference type="ARBA" id="ARBA00013017"/>
    </source>
</evidence>
<evidence type="ECO:0000256" key="6">
    <source>
        <dbReference type="ARBA" id="ARBA00023002"/>
    </source>
</evidence>
<sequence>MSEVAVGQAVPDFTLPASNGQDVSLSDFRGKNVVIYFYPKDMTPGCTTESCDFRDFHGDYTKLNTEVIGISPDDLKSHDKFIGKHDLPFLLLSDVEKKVCEMFGVWVLKKMYGREYMGVERSTFLINSDGVLVKEWRKVRVKEHVQKVLEAVREL</sequence>
<dbReference type="InterPro" id="IPR050924">
    <property type="entry name" value="Peroxiredoxin_BCP/PrxQ"/>
</dbReference>
<dbReference type="InterPro" id="IPR024706">
    <property type="entry name" value="Peroxiredoxin_AhpC-typ"/>
</dbReference>
<dbReference type="CDD" id="cd03017">
    <property type="entry name" value="PRX_BCP"/>
    <property type="match status" value="1"/>
</dbReference>
<reference evidence="14 15" key="1">
    <citation type="submission" date="2023-08" db="EMBL/GenBank/DDBJ databases">
        <authorList>
            <person name="Park J.-S."/>
        </authorList>
    </citation>
    <scope>NUCLEOTIDE SEQUENCE [LARGE SCALE GENOMIC DNA]</scope>
    <source>
        <strain evidence="14 15">2205SS18-9</strain>
    </source>
</reference>
<feature type="domain" description="Thioredoxin" evidence="13">
    <location>
        <begin position="4"/>
        <end position="155"/>
    </location>
</feature>
<comment type="catalytic activity">
    <reaction evidence="12">
        <text>a hydroperoxide + [thioredoxin]-dithiol = an alcohol + [thioredoxin]-disulfide + H2O</text>
        <dbReference type="Rhea" id="RHEA:62620"/>
        <dbReference type="Rhea" id="RHEA-COMP:10698"/>
        <dbReference type="Rhea" id="RHEA-COMP:10700"/>
        <dbReference type="ChEBI" id="CHEBI:15377"/>
        <dbReference type="ChEBI" id="CHEBI:29950"/>
        <dbReference type="ChEBI" id="CHEBI:30879"/>
        <dbReference type="ChEBI" id="CHEBI:35924"/>
        <dbReference type="ChEBI" id="CHEBI:50058"/>
        <dbReference type="EC" id="1.11.1.24"/>
    </reaction>
</comment>
<comment type="similarity">
    <text evidence="10">Belongs to the peroxiredoxin family. BCP/PrxQ subfamily.</text>
</comment>
<comment type="caution">
    <text evidence="14">The sequence shown here is derived from an EMBL/GenBank/DDBJ whole genome shotgun (WGS) entry which is preliminary data.</text>
</comment>
<keyword evidence="6 14" id="KW-0560">Oxidoreductase</keyword>
<dbReference type="EMBL" id="JAVAMP010000005">
    <property type="protein sequence ID" value="MDP5274880.1"/>
    <property type="molecule type" value="Genomic_DNA"/>
</dbReference>
<keyword evidence="4 14" id="KW-0575">Peroxidase</keyword>
<evidence type="ECO:0000256" key="8">
    <source>
        <dbReference type="ARBA" id="ARBA00023284"/>
    </source>
</evidence>
<keyword evidence="8" id="KW-0676">Redox-active center</keyword>
<keyword evidence="15" id="KW-1185">Reference proteome</keyword>
<evidence type="ECO:0000256" key="4">
    <source>
        <dbReference type="ARBA" id="ARBA00022559"/>
    </source>
</evidence>
<dbReference type="PROSITE" id="PS51352">
    <property type="entry name" value="THIOREDOXIN_2"/>
    <property type="match status" value="1"/>
</dbReference>
<evidence type="ECO:0000313" key="15">
    <source>
        <dbReference type="Proteomes" id="UP001231941"/>
    </source>
</evidence>
<name>A0ABT9IZX6_9BACL</name>
<dbReference type="PANTHER" id="PTHR42801:SF4">
    <property type="entry name" value="AHPC_TSA FAMILY PROTEIN"/>
    <property type="match status" value="1"/>
</dbReference>
<evidence type="ECO:0000256" key="2">
    <source>
        <dbReference type="ARBA" id="ARBA00011245"/>
    </source>
</evidence>
<dbReference type="Pfam" id="PF00578">
    <property type="entry name" value="AhpC-TSA"/>
    <property type="match status" value="1"/>
</dbReference>
<dbReference type="PIRSF" id="PIRSF000239">
    <property type="entry name" value="AHPC"/>
    <property type="match status" value="1"/>
</dbReference>
<dbReference type="InterPro" id="IPR000866">
    <property type="entry name" value="AhpC/TSA"/>
</dbReference>
<dbReference type="GO" id="GO:0140824">
    <property type="term" value="F:thioredoxin-dependent peroxiredoxin activity"/>
    <property type="evidence" value="ECO:0007669"/>
    <property type="project" value="UniProtKB-EC"/>
</dbReference>
<proteinExistence type="inferred from homology"/>
<dbReference type="Gene3D" id="3.40.30.10">
    <property type="entry name" value="Glutaredoxin"/>
    <property type="match status" value="1"/>
</dbReference>
<comment type="function">
    <text evidence="1">Thiol-specific peroxidase that catalyzes the reduction of hydrogen peroxide and organic hydroperoxides to water and alcohols, respectively. Plays a role in cell protection against oxidative stress by detoxifying peroxides and as sensor of hydrogen peroxide-mediated signaling events.</text>
</comment>
<evidence type="ECO:0000313" key="14">
    <source>
        <dbReference type="EMBL" id="MDP5274880.1"/>
    </source>
</evidence>
<evidence type="ECO:0000256" key="10">
    <source>
        <dbReference type="ARBA" id="ARBA00038489"/>
    </source>
</evidence>
<dbReference type="NCBIfam" id="NF006960">
    <property type="entry name" value="PRK09437.1"/>
    <property type="match status" value="1"/>
</dbReference>
<dbReference type="InterPro" id="IPR036249">
    <property type="entry name" value="Thioredoxin-like_sf"/>
</dbReference>
<dbReference type="PANTHER" id="PTHR42801">
    <property type="entry name" value="THIOREDOXIN-DEPENDENT PEROXIDE REDUCTASE"/>
    <property type="match status" value="1"/>
</dbReference>
<accession>A0ABT9IZX6</accession>
<evidence type="ECO:0000256" key="9">
    <source>
        <dbReference type="ARBA" id="ARBA00032824"/>
    </source>
</evidence>
<dbReference type="RefSeq" id="WP_305992192.1">
    <property type="nucleotide sequence ID" value="NZ_JAVAMP010000005.1"/>
</dbReference>
<dbReference type="SUPFAM" id="SSF52833">
    <property type="entry name" value="Thioredoxin-like"/>
    <property type="match status" value="1"/>
</dbReference>
<gene>
    <name evidence="14" type="primary">bcp</name>
    <name evidence="14" type="ORF">Q5Y73_12240</name>
</gene>
<evidence type="ECO:0000256" key="1">
    <source>
        <dbReference type="ARBA" id="ARBA00003330"/>
    </source>
</evidence>
<keyword evidence="7" id="KW-1015">Disulfide bond</keyword>
<dbReference type="Proteomes" id="UP001231941">
    <property type="component" value="Unassembled WGS sequence"/>
</dbReference>
<evidence type="ECO:0000256" key="5">
    <source>
        <dbReference type="ARBA" id="ARBA00022862"/>
    </source>
</evidence>
<evidence type="ECO:0000256" key="12">
    <source>
        <dbReference type="ARBA" id="ARBA00049091"/>
    </source>
</evidence>
<evidence type="ECO:0000256" key="11">
    <source>
        <dbReference type="ARBA" id="ARBA00041373"/>
    </source>
</evidence>
<comment type="subunit">
    <text evidence="2">Monomer.</text>
</comment>
<evidence type="ECO:0000256" key="7">
    <source>
        <dbReference type="ARBA" id="ARBA00023157"/>
    </source>
</evidence>
<protein>
    <recommendedName>
        <fullName evidence="3">thioredoxin-dependent peroxiredoxin</fullName>
        <ecNumber evidence="3">1.11.1.24</ecNumber>
    </recommendedName>
    <alternativeName>
        <fullName evidence="11">Bacterioferritin comigratory protein</fullName>
    </alternativeName>
    <alternativeName>
        <fullName evidence="9">Thioredoxin peroxidase</fullName>
    </alternativeName>
</protein>
<dbReference type="InterPro" id="IPR013766">
    <property type="entry name" value="Thioredoxin_domain"/>
</dbReference>
<keyword evidence="5" id="KW-0049">Antioxidant</keyword>
<organism evidence="14 15">
    <name type="scientific">Chengkuizengella axinellae</name>
    <dbReference type="NCBI Taxonomy" id="3064388"/>
    <lineage>
        <taxon>Bacteria</taxon>
        <taxon>Bacillati</taxon>
        <taxon>Bacillota</taxon>
        <taxon>Bacilli</taxon>
        <taxon>Bacillales</taxon>
        <taxon>Paenibacillaceae</taxon>
        <taxon>Chengkuizengella</taxon>
    </lineage>
</organism>
<evidence type="ECO:0000259" key="13">
    <source>
        <dbReference type="PROSITE" id="PS51352"/>
    </source>
</evidence>
<dbReference type="EC" id="1.11.1.24" evidence="3"/>